<protein>
    <submittedName>
        <fullName evidence="1">Uncharacterized protein</fullName>
    </submittedName>
</protein>
<reference evidence="1 2" key="1">
    <citation type="journal article" date="2008" name="Proc. Natl. Acad. Sci. U.S.A.">
        <title>The genome of Cyanothece 51142, a unicellular diazotrophic cyanobacterium important in the marine nitrogen cycle.</title>
        <authorList>
            <person name="Welsh E.A."/>
            <person name="Liberton M."/>
            <person name="Stoeckel J."/>
            <person name="Loh T."/>
            <person name="Elvitigala T."/>
            <person name="Wang C."/>
            <person name="Wollam A."/>
            <person name="Fulton R.S."/>
            <person name="Clifton S.W."/>
            <person name="Jacobs J.M."/>
            <person name="Aurora R."/>
            <person name="Ghosh B.K."/>
            <person name="Sherman L.A."/>
            <person name="Smith R.D."/>
            <person name="Wilson R.K."/>
            <person name="Pakrasi H.B."/>
        </authorList>
    </citation>
    <scope>NUCLEOTIDE SEQUENCE [LARGE SCALE GENOMIC DNA]</scope>
    <source>
        <strain evidence="2">ATCC 51142 / BH68</strain>
        <plasmid evidence="2">B</plasmid>
    </source>
</reference>
<dbReference type="RefSeq" id="WP_009547901.1">
    <property type="nucleotide sequence ID" value="NC_010541.1"/>
</dbReference>
<dbReference type="KEGG" id="cyt:cce_5276"/>
<dbReference type="AlphaFoldDB" id="B1X3B1"/>
<dbReference type="Proteomes" id="UP000001203">
    <property type="component" value="Plasmid B"/>
</dbReference>
<organism evidence="1 2">
    <name type="scientific">Crocosphaera subtropica (strain ATCC 51142 / BH68)</name>
    <name type="common">Cyanothece sp. (strain ATCC 51142)</name>
    <dbReference type="NCBI Taxonomy" id="43989"/>
    <lineage>
        <taxon>Bacteria</taxon>
        <taxon>Bacillati</taxon>
        <taxon>Cyanobacteriota</taxon>
        <taxon>Cyanophyceae</taxon>
        <taxon>Oscillatoriophycideae</taxon>
        <taxon>Chroococcales</taxon>
        <taxon>Aphanothecaceae</taxon>
        <taxon>Crocosphaera</taxon>
        <taxon>Crocosphaera subtropica</taxon>
    </lineage>
</organism>
<sequence>MAKKNPDKLSDQIDAGVKTAISKAIERHRRLGESISILKDGKVVTLNADQIPPLDEPKNNDLLDNT</sequence>
<accession>B1X3B1</accession>
<keyword evidence="2" id="KW-1185">Reference proteome</keyword>
<evidence type="ECO:0000313" key="2">
    <source>
        <dbReference type="Proteomes" id="UP000001203"/>
    </source>
</evidence>
<gene>
    <name evidence="1" type="ordered locus">cce_5276</name>
</gene>
<evidence type="ECO:0000313" key="1">
    <source>
        <dbReference type="EMBL" id="ACB54622.1"/>
    </source>
</evidence>
<keyword evidence="1" id="KW-0614">Plasmid</keyword>
<geneLocation type="plasmid" evidence="1 2">
    <name>B</name>
</geneLocation>
<dbReference type="EMBL" id="CP000809">
    <property type="protein sequence ID" value="ACB54622.1"/>
    <property type="molecule type" value="Genomic_DNA"/>
</dbReference>
<proteinExistence type="predicted"/>
<dbReference type="HOGENOM" id="CLU_206570_0_0_3"/>
<dbReference type="OrthoDB" id="490326at2"/>
<name>B1X3B1_CROS5</name>